<dbReference type="CDD" id="cd05332">
    <property type="entry name" value="11beta-HSD1_like_SDR_c"/>
    <property type="match status" value="1"/>
</dbReference>
<dbReference type="Pfam" id="PF00106">
    <property type="entry name" value="adh_short"/>
    <property type="match status" value="1"/>
</dbReference>
<dbReference type="InterPro" id="IPR002347">
    <property type="entry name" value="SDR_fam"/>
</dbReference>
<sequence>MKDLKDKIVWITGASSGIGEATAYQMAKEGAKLVLSARRKEELERVKKACNLPDNDILVLPLDVEDFASFEKHKESVLNTFGRIDLLFNNAGISQRGGVLESNLEVFQKIININLVGVVALTKVVLPEMVKQKSGHIVVTSSLSGKLGSPKRSGYCASKHALHGFFDALRSEVHNDNIKVTMICPGYIQTEISINAIGADGSQHGQMDNNQANGIPVEVCASKIVKAIKADKSEIYIGGKEVLGVYLKRFFPKILEKIVLNQAPK</sequence>
<keyword evidence="5" id="KW-1185">Reference proteome</keyword>
<comment type="similarity">
    <text evidence="1 2">Belongs to the short-chain dehydrogenases/reductases (SDR) family.</text>
</comment>
<gene>
    <name evidence="4" type="ORF">EGI31_24555</name>
</gene>
<dbReference type="SMART" id="SM00822">
    <property type="entry name" value="PKS_KR"/>
    <property type="match status" value="1"/>
</dbReference>
<dbReference type="PRINTS" id="PR00080">
    <property type="entry name" value="SDRFAMILY"/>
</dbReference>
<comment type="caution">
    <text evidence="4">The sequence shown here is derived from an EMBL/GenBank/DDBJ whole genome shotgun (WGS) entry which is preliminary data.</text>
</comment>
<evidence type="ECO:0000259" key="3">
    <source>
        <dbReference type="SMART" id="SM00822"/>
    </source>
</evidence>
<proteinExistence type="inferred from homology"/>
<evidence type="ECO:0000256" key="2">
    <source>
        <dbReference type="RuleBase" id="RU000363"/>
    </source>
</evidence>
<evidence type="ECO:0000313" key="5">
    <source>
        <dbReference type="Proteomes" id="UP001204144"/>
    </source>
</evidence>
<evidence type="ECO:0000256" key="1">
    <source>
        <dbReference type="ARBA" id="ARBA00006484"/>
    </source>
</evidence>
<organism evidence="4 5">
    <name type="scientific">Lacihabitans soyangensis</name>
    <dbReference type="NCBI Taxonomy" id="869394"/>
    <lineage>
        <taxon>Bacteria</taxon>
        <taxon>Pseudomonadati</taxon>
        <taxon>Bacteroidota</taxon>
        <taxon>Cytophagia</taxon>
        <taxon>Cytophagales</taxon>
        <taxon>Leadbetterellaceae</taxon>
        <taxon>Lacihabitans</taxon>
    </lineage>
</organism>
<dbReference type="InterPro" id="IPR020904">
    <property type="entry name" value="Sc_DH/Rdtase_CS"/>
</dbReference>
<dbReference type="PRINTS" id="PR00081">
    <property type="entry name" value="GDHRDH"/>
</dbReference>
<dbReference type="NCBIfam" id="NF004825">
    <property type="entry name" value="PRK06181.1"/>
    <property type="match status" value="1"/>
</dbReference>
<dbReference type="PANTHER" id="PTHR44269">
    <property type="entry name" value="DEHYDROGENASE/REDUCTASE SDR FAMILY MEMBER 7-RELATED"/>
    <property type="match status" value="1"/>
</dbReference>
<dbReference type="InterPro" id="IPR053011">
    <property type="entry name" value="SDR_family_member_7"/>
</dbReference>
<reference evidence="4 5" key="1">
    <citation type="submission" date="2018-11" db="EMBL/GenBank/DDBJ databases">
        <title>Novel bacteria species description.</title>
        <authorList>
            <person name="Han J.-H."/>
        </authorList>
    </citation>
    <scope>NUCLEOTIDE SEQUENCE [LARGE SCALE GENOMIC DNA]</scope>
    <source>
        <strain evidence="4 5">KCTC23259</strain>
    </source>
</reference>
<dbReference type="SUPFAM" id="SSF51735">
    <property type="entry name" value="NAD(P)-binding Rossmann-fold domains"/>
    <property type="match status" value="1"/>
</dbReference>
<feature type="domain" description="Ketoreductase" evidence="3">
    <location>
        <begin position="7"/>
        <end position="191"/>
    </location>
</feature>
<protein>
    <submittedName>
        <fullName evidence="4">SDR family oxidoreductase</fullName>
    </submittedName>
</protein>
<accession>A0AAE3H893</accession>
<dbReference type="RefSeq" id="WP_255039826.1">
    <property type="nucleotide sequence ID" value="NZ_RJUF01000195.1"/>
</dbReference>
<dbReference type="PROSITE" id="PS00061">
    <property type="entry name" value="ADH_SHORT"/>
    <property type="match status" value="1"/>
</dbReference>
<dbReference type="FunFam" id="3.40.50.720:FF:000084">
    <property type="entry name" value="Short-chain dehydrogenase reductase"/>
    <property type="match status" value="1"/>
</dbReference>
<dbReference type="PANTHER" id="PTHR44269:SF1">
    <property type="entry name" value="DEHYDROGENASE_REDUCTASE SDR FAMILY MEMBER 7"/>
    <property type="match status" value="1"/>
</dbReference>
<dbReference type="EMBL" id="RJUF01000195">
    <property type="protein sequence ID" value="MCP9766121.1"/>
    <property type="molecule type" value="Genomic_DNA"/>
</dbReference>
<dbReference type="AlphaFoldDB" id="A0AAE3H893"/>
<dbReference type="Gene3D" id="3.40.50.720">
    <property type="entry name" value="NAD(P)-binding Rossmann-like Domain"/>
    <property type="match status" value="1"/>
</dbReference>
<dbReference type="InterPro" id="IPR057326">
    <property type="entry name" value="KR_dom"/>
</dbReference>
<dbReference type="Proteomes" id="UP001204144">
    <property type="component" value="Unassembled WGS sequence"/>
</dbReference>
<evidence type="ECO:0000313" key="4">
    <source>
        <dbReference type="EMBL" id="MCP9766121.1"/>
    </source>
</evidence>
<name>A0AAE3H893_9BACT</name>
<dbReference type="InterPro" id="IPR036291">
    <property type="entry name" value="NAD(P)-bd_dom_sf"/>
</dbReference>